<evidence type="ECO:0000313" key="10">
    <source>
        <dbReference type="EMBL" id="KAL2614234.1"/>
    </source>
</evidence>
<keyword evidence="3 8" id="KW-0150">Chloroplast</keyword>
<feature type="region of interest" description="Disordered" evidence="9">
    <location>
        <begin position="53"/>
        <end position="98"/>
    </location>
</feature>
<evidence type="ECO:0000256" key="8">
    <source>
        <dbReference type="RuleBase" id="RU363080"/>
    </source>
</evidence>
<feature type="binding site" description="axial binding residue" evidence="7">
    <location>
        <position position="228"/>
    </location>
    <ligand>
        <name>chlorophyll b</name>
        <dbReference type="ChEBI" id="CHEBI:61721"/>
        <label>1</label>
    </ligand>
    <ligandPart>
        <name>Mg</name>
        <dbReference type="ChEBI" id="CHEBI:25107"/>
    </ligandPart>
</feature>
<feature type="binding site" evidence="7">
    <location>
        <position position="259"/>
    </location>
    <ligand>
        <name>chlorophyll a</name>
        <dbReference type="ChEBI" id="CHEBI:58416"/>
        <label>1</label>
    </ligand>
</feature>
<dbReference type="GO" id="GO:0009535">
    <property type="term" value="C:chloroplast thylakoid membrane"/>
    <property type="evidence" value="ECO:0007669"/>
    <property type="project" value="UniProtKB-SubCell"/>
</dbReference>
<evidence type="ECO:0000256" key="7">
    <source>
        <dbReference type="PIRSR" id="PIRSR601344-1"/>
    </source>
</evidence>
<feature type="binding site" evidence="7">
    <location>
        <position position="265"/>
    </location>
    <ligand>
        <name>chlorophyll b</name>
        <dbReference type="ChEBI" id="CHEBI:61721"/>
        <label>5</label>
    </ligand>
</feature>
<evidence type="ECO:0000256" key="1">
    <source>
        <dbReference type="ARBA" id="ARBA00004334"/>
    </source>
</evidence>
<dbReference type="Proteomes" id="UP001605036">
    <property type="component" value="Unassembled WGS sequence"/>
</dbReference>
<evidence type="ECO:0000256" key="9">
    <source>
        <dbReference type="SAM" id="MobiDB-lite"/>
    </source>
</evidence>
<dbReference type="InterPro" id="IPR001344">
    <property type="entry name" value="Chloro_AB-bd_pln"/>
</dbReference>
<feature type="binding site" evidence="7">
    <location>
        <position position="183"/>
    </location>
    <ligand>
        <name>chlorophyll a</name>
        <dbReference type="ChEBI" id="CHEBI:58416"/>
        <label>1</label>
    </ligand>
</feature>
<comment type="subcellular location">
    <subcellularLocation>
        <location evidence="1 8">Plastid</location>
        <location evidence="1 8">Chloroplast thylakoid membrane</location>
    </subcellularLocation>
</comment>
<protein>
    <recommendedName>
        <fullName evidence="8">Chlorophyll a-b binding protein, chloroplastic</fullName>
    </recommendedName>
</protein>
<keyword evidence="4 8" id="KW-0602">Photosynthesis</keyword>
<feature type="binding site" evidence="7">
    <location>
        <position position="263"/>
    </location>
    <ligand>
        <name>chlorophyll a</name>
        <dbReference type="ChEBI" id="CHEBI:58416"/>
        <label>1</label>
    </ligand>
</feature>
<reference evidence="10 11" key="1">
    <citation type="submission" date="2024-09" db="EMBL/GenBank/DDBJ databases">
        <title>Chromosome-scale assembly of Riccia fluitans.</title>
        <authorList>
            <person name="Paukszto L."/>
            <person name="Sawicki J."/>
            <person name="Karawczyk K."/>
            <person name="Piernik-Szablinska J."/>
            <person name="Szczecinska M."/>
            <person name="Mazdziarz M."/>
        </authorList>
    </citation>
    <scope>NUCLEOTIDE SEQUENCE [LARGE SCALE GENOMIC DNA]</scope>
    <source>
        <strain evidence="10">Rf_01</strain>
        <tissue evidence="10">Aerial parts of the thallus</tissue>
    </source>
</reference>
<keyword evidence="6 8" id="KW-0157">Chromophore</keyword>
<feature type="binding site" description="axial binding residue" evidence="7">
    <location>
        <position position="203"/>
    </location>
    <ligand>
        <name>chlorophyll b</name>
        <dbReference type="ChEBI" id="CHEBI:61721"/>
        <label>1</label>
    </ligand>
    <ligandPart>
        <name>Mg</name>
        <dbReference type="ChEBI" id="CHEBI:25107"/>
    </ligandPart>
</feature>
<organism evidence="10 11">
    <name type="scientific">Riccia fluitans</name>
    <dbReference type="NCBI Taxonomy" id="41844"/>
    <lineage>
        <taxon>Eukaryota</taxon>
        <taxon>Viridiplantae</taxon>
        <taxon>Streptophyta</taxon>
        <taxon>Embryophyta</taxon>
        <taxon>Marchantiophyta</taxon>
        <taxon>Marchantiopsida</taxon>
        <taxon>Marchantiidae</taxon>
        <taxon>Marchantiales</taxon>
        <taxon>Ricciaceae</taxon>
        <taxon>Riccia</taxon>
    </lineage>
</organism>
<dbReference type="Gene3D" id="1.10.3460.10">
    <property type="entry name" value="Chlorophyll a/b binding protein domain"/>
    <property type="match status" value="1"/>
</dbReference>
<dbReference type="EMBL" id="JBHFFA010000007">
    <property type="protein sequence ID" value="KAL2614234.1"/>
    <property type="molecule type" value="Genomic_DNA"/>
</dbReference>
<dbReference type="Pfam" id="PF00504">
    <property type="entry name" value="Chloroa_b-bind"/>
    <property type="match status" value="1"/>
</dbReference>
<sequence>MDQGCEDGAEQRNSRFTFCCKFLEIDLSDITMPRKSERVEIVKQLTRIIDLEIMEEESSSEPDGMDDFNSSSESDLHSNPSSSSEASSISDWDSESDVDCDGEDIYDLCSLLESVEESHYLYQGMPGSCHDVTCLRWFALWRRMQHLGLFDNSQYLLGDSGYTPQERSKVESRRYHAFSDGSQIFNDGGLDYLGNPSLIHPQSILAIWACQVILMGAIDGYRVAGSPLGEVTDPIYPGGSFDPLNLAEDPDTFAELKVKEIKNGRLAMFLMFGFFVQAIVTGKGPLENLSDHLADPIAINAWAYAGLKQPI</sequence>
<keyword evidence="11" id="KW-1185">Reference proteome</keyword>
<keyword evidence="8" id="KW-0793">Thylakoid</keyword>
<proteinExistence type="inferred from homology"/>
<feature type="binding site" evidence="7">
    <location>
        <position position="260"/>
    </location>
    <ligand>
        <name>chlorophyll a</name>
        <dbReference type="ChEBI" id="CHEBI:58416"/>
        <label>1</label>
    </ligand>
</feature>
<feature type="binding site" evidence="7">
    <location>
        <position position="292"/>
    </location>
    <ligand>
        <name>chlorophyll a</name>
        <dbReference type="ChEBI" id="CHEBI:58416"/>
        <label>1</label>
    </ligand>
</feature>
<keyword evidence="8" id="KW-0604">Photosystem II</keyword>
<comment type="similarity">
    <text evidence="8">Belongs to the light-harvesting chlorophyll a/b-binding (LHC) protein family.</text>
</comment>
<dbReference type="GO" id="GO:0016168">
    <property type="term" value="F:chlorophyll binding"/>
    <property type="evidence" value="ECO:0007669"/>
    <property type="project" value="UniProtKB-KW"/>
</dbReference>
<feature type="compositionally biased region" description="Acidic residues" evidence="9">
    <location>
        <begin position="53"/>
        <end position="66"/>
    </location>
</feature>
<accession>A0ABD1XZJ7</accession>
<keyword evidence="5 8" id="KW-0934">Plastid</keyword>
<dbReference type="AlphaFoldDB" id="A0ABD1XZJ7"/>
<evidence type="ECO:0000256" key="4">
    <source>
        <dbReference type="ARBA" id="ARBA00022531"/>
    </source>
</evidence>
<evidence type="ECO:0000256" key="6">
    <source>
        <dbReference type="ARBA" id="ARBA00022991"/>
    </source>
</evidence>
<dbReference type="GO" id="GO:0009523">
    <property type="term" value="C:photosystem II"/>
    <property type="evidence" value="ECO:0007669"/>
    <property type="project" value="UniProtKB-KW"/>
</dbReference>
<dbReference type="SUPFAM" id="SSF103511">
    <property type="entry name" value="Chlorophyll a-b binding protein"/>
    <property type="match status" value="1"/>
</dbReference>
<comment type="caution">
    <text evidence="10">The sequence shown here is derived from an EMBL/GenBank/DDBJ whole genome shotgun (WGS) entry which is preliminary data.</text>
</comment>
<evidence type="ECO:0000256" key="3">
    <source>
        <dbReference type="ARBA" id="ARBA00022528"/>
    </source>
</evidence>
<name>A0ABD1XZJ7_9MARC</name>
<evidence type="ECO:0000313" key="11">
    <source>
        <dbReference type="Proteomes" id="UP001605036"/>
    </source>
</evidence>
<feature type="binding site" evidence="7">
    <location>
        <position position="193"/>
    </location>
    <ligand>
        <name>chlorophyll a</name>
        <dbReference type="ChEBI" id="CHEBI:58416"/>
        <label>1</label>
    </ligand>
</feature>
<dbReference type="InterPro" id="IPR022796">
    <property type="entry name" value="Chloroa_b-bind"/>
</dbReference>
<dbReference type="PANTHER" id="PTHR21649">
    <property type="entry name" value="CHLOROPHYLL A/B BINDING PROTEIN"/>
    <property type="match status" value="1"/>
</dbReference>
<evidence type="ECO:0000256" key="2">
    <source>
        <dbReference type="ARBA" id="ARBA00022494"/>
    </source>
</evidence>
<keyword evidence="8" id="KW-0603">Photosystem I</keyword>
<dbReference type="GO" id="GO:0009522">
    <property type="term" value="C:photosystem I"/>
    <property type="evidence" value="ECO:0007669"/>
    <property type="project" value="UniProtKB-KW"/>
</dbReference>
<gene>
    <name evidence="10" type="ORF">R1flu_025926</name>
</gene>
<dbReference type="GO" id="GO:0015979">
    <property type="term" value="P:photosynthesis"/>
    <property type="evidence" value="ECO:0007669"/>
    <property type="project" value="UniProtKB-KW"/>
</dbReference>
<evidence type="ECO:0000256" key="5">
    <source>
        <dbReference type="ARBA" id="ARBA00022640"/>
    </source>
</evidence>
<feature type="binding site" evidence="7">
    <location>
        <position position="277"/>
    </location>
    <ligand>
        <name>chlorophyll a</name>
        <dbReference type="ChEBI" id="CHEBI:58416"/>
        <label>1</label>
    </ligand>
</feature>
<feature type="compositionally biased region" description="Low complexity" evidence="9">
    <location>
        <begin position="78"/>
        <end position="91"/>
    </location>
</feature>
<feature type="binding site" description="axial binding residue" evidence="7">
    <location>
        <position position="211"/>
    </location>
    <ligand>
        <name>chlorophyll b</name>
        <dbReference type="ChEBI" id="CHEBI:61721"/>
        <label>1</label>
    </ligand>
    <ligandPart>
        <name>Mg</name>
        <dbReference type="ChEBI" id="CHEBI:25107"/>
    </ligandPart>
</feature>
<feature type="binding site" evidence="7">
    <location>
        <position position="301"/>
    </location>
    <ligand>
        <name>chlorophyll a</name>
        <dbReference type="ChEBI" id="CHEBI:58416"/>
        <label>1</label>
    </ligand>
</feature>
<comment type="function">
    <text evidence="8">The light-harvesting complex (LHC) functions as a light receptor, it captures and delivers excitation energy to photosystems with which it is closely associated.</text>
</comment>
<keyword evidence="2 7" id="KW-0148">Chlorophyll</keyword>